<dbReference type="EMBL" id="QFVR01000008">
    <property type="protein sequence ID" value="PWI25557.1"/>
    <property type="molecule type" value="Genomic_DNA"/>
</dbReference>
<keyword evidence="3" id="KW-1185">Reference proteome</keyword>
<dbReference type="InterPro" id="IPR009574">
    <property type="entry name" value="DUF1189"/>
</dbReference>
<keyword evidence="1" id="KW-1133">Transmembrane helix</keyword>
<evidence type="ECO:0000256" key="1">
    <source>
        <dbReference type="SAM" id="Phobius"/>
    </source>
</evidence>
<name>A0A2U3AM35_9BACL</name>
<feature type="transmembrane region" description="Helical" evidence="1">
    <location>
        <begin position="72"/>
        <end position="105"/>
    </location>
</feature>
<feature type="transmembrane region" description="Helical" evidence="1">
    <location>
        <begin position="117"/>
        <end position="137"/>
    </location>
</feature>
<dbReference type="Proteomes" id="UP000245938">
    <property type="component" value="Unassembled WGS sequence"/>
</dbReference>
<keyword evidence="1" id="KW-0812">Transmembrane</keyword>
<dbReference type="RefSeq" id="WP_109305916.1">
    <property type="nucleotide sequence ID" value="NZ_BJUF01000017.1"/>
</dbReference>
<feature type="transmembrane region" description="Helical" evidence="1">
    <location>
        <begin position="21"/>
        <end position="43"/>
    </location>
</feature>
<feature type="transmembrane region" description="Helical" evidence="1">
    <location>
        <begin position="143"/>
        <end position="161"/>
    </location>
</feature>
<organism evidence="2 3">
    <name type="scientific">Kurthia sibirica</name>
    <dbReference type="NCBI Taxonomy" id="202750"/>
    <lineage>
        <taxon>Bacteria</taxon>
        <taxon>Bacillati</taxon>
        <taxon>Bacillota</taxon>
        <taxon>Bacilli</taxon>
        <taxon>Bacillales</taxon>
        <taxon>Caryophanaceae</taxon>
        <taxon>Kurthia</taxon>
    </lineage>
</organism>
<keyword evidence="1" id="KW-0472">Membrane</keyword>
<protein>
    <submittedName>
        <fullName evidence="2">4-hydroxy-3-methylbut-2-en-1-yl diphosphate synthase</fullName>
    </submittedName>
</protein>
<evidence type="ECO:0000313" key="2">
    <source>
        <dbReference type="EMBL" id="PWI25557.1"/>
    </source>
</evidence>
<dbReference type="AlphaFoldDB" id="A0A2U3AM35"/>
<proteinExistence type="predicted"/>
<gene>
    <name evidence="2" type="ORF">DEX24_08095</name>
</gene>
<sequence>MKITHYRLFLDSLLHPKKHAAFRLLSIGKLIQFLFLIALLISIPASIQFIEGLSTQKAATEGLSSFLHAINWLLYPLSFLFIIIFNITILFIQASLYALLALCLLKFFQRRGEYRMLWRTAAFSMILGVLLSTVLSFFFTDQLAFHLLAIAITTIYLLIAIQKYPKQATAKNS</sequence>
<dbReference type="Pfam" id="PF06691">
    <property type="entry name" value="DUF1189"/>
    <property type="match status" value="1"/>
</dbReference>
<evidence type="ECO:0000313" key="3">
    <source>
        <dbReference type="Proteomes" id="UP000245938"/>
    </source>
</evidence>
<accession>A0A2U3AM35</accession>
<dbReference type="OrthoDB" id="1903376at2"/>
<reference evidence="2 3" key="1">
    <citation type="submission" date="2018-05" db="EMBL/GenBank/DDBJ databases">
        <title>Kurthia sibirica genome sequence.</title>
        <authorList>
            <person name="Maclea K.S."/>
            <person name="Goen A.E."/>
        </authorList>
    </citation>
    <scope>NUCLEOTIDE SEQUENCE [LARGE SCALE GENOMIC DNA]</scope>
    <source>
        <strain evidence="2 3">ATCC 49154</strain>
    </source>
</reference>
<comment type="caution">
    <text evidence="2">The sequence shown here is derived from an EMBL/GenBank/DDBJ whole genome shotgun (WGS) entry which is preliminary data.</text>
</comment>